<dbReference type="InterPro" id="IPR011010">
    <property type="entry name" value="DNA_brk_join_enz"/>
</dbReference>
<dbReference type="AlphaFoldDB" id="A0A7D9DZW7"/>
<evidence type="ECO:0000259" key="1">
    <source>
        <dbReference type="Pfam" id="PF00589"/>
    </source>
</evidence>
<name>A0A7D9DZW7_PARCT</name>
<gene>
    <name evidence="2" type="ORF">PACLA_8A042410</name>
</gene>
<reference evidence="2" key="1">
    <citation type="submission" date="2020-04" db="EMBL/GenBank/DDBJ databases">
        <authorList>
            <person name="Alioto T."/>
            <person name="Alioto T."/>
            <person name="Gomez Garrido J."/>
        </authorList>
    </citation>
    <scope>NUCLEOTIDE SEQUENCE</scope>
    <source>
        <strain evidence="2">A484AB</strain>
    </source>
</reference>
<dbReference type="SUPFAM" id="SSF56349">
    <property type="entry name" value="DNA breaking-rejoining enzymes"/>
    <property type="match status" value="1"/>
</dbReference>
<dbReference type="GO" id="GO:0003677">
    <property type="term" value="F:DNA binding"/>
    <property type="evidence" value="ECO:0007669"/>
    <property type="project" value="InterPro"/>
</dbReference>
<organism evidence="2 3">
    <name type="scientific">Paramuricea clavata</name>
    <name type="common">Red gorgonian</name>
    <name type="synonym">Violescent sea-whip</name>
    <dbReference type="NCBI Taxonomy" id="317549"/>
    <lineage>
        <taxon>Eukaryota</taxon>
        <taxon>Metazoa</taxon>
        <taxon>Cnidaria</taxon>
        <taxon>Anthozoa</taxon>
        <taxon>Octocorallia</taxon>
        <taxon>Malacalcyonacea</taxon>
        <taxon>Plexauridae</taxon>
        <taxon>Paramuricea</taxon>
    </lineage>
</organism>
<dbReference type="InterPro" id="IPR013762">
    <property type="entry name" value="Integrase-like_cat_sf"/>
</dbReference>
<comment type="caution">
    <text evidence="2">The sequence shown here is derived from an EMBL/GenBank/DDBJ whole genome shotgun (WGS) entry which is preliminary data.</text>
</comment>
<proteinExistence type="predicted"/>
<dbReference type="Proteomes" id="UP001152795">
    <property type="component" value="Unassembled WGS sequence"/>
</dbReference>
<dbReference type="GO" id="GO:0015074">
    <property type="term" value="P:DNA integration"/>
    <property type="evidence" value="ECO:0007669"/>
    <property type="project" value="InterPro"/>
</dbReference>
<evidence type="ECO:0000313" key="3">
    <source>
        <dbReference type="Proteomes" id="UP001152795"/>
    </source>
</evidence>
<dbReference type="Pfam" id="PF00589">
    <property type="entry name" value="Phage_integrase"/>
    <property type="match status" value="1"/>
</dbReference>
<feature type="non-terminal residue" evidence="2">
    <location>
        <position position="106"/>
    </location>
</feature>
<dbReference type="OrthoDB" id="10064229at2759"/>
<protein>
    <submittedName>
        <fullName evidence="2">Tyrosine recombinase, partial</fullName>
    </submittedName>
</protein>
<feature type="domain" description="Tyr recombinase" evidence="1">
    <location>
        <begin position="11"/>
        <end position="104"/>
    </location>
</feature>
<accession>A0A7D9DZW7</accession>
<evidence type="ECO:0000313" key="2">
    <source>
        <dbReference type="EMBL" id="CAB3997303.1"/>
    </source>
</evidence>
<keyword evidence="3" id="KW-1185">Reference proteome</keyword>
<dbReference type="InterPro" id="IPR002104">
    <property type="entry name" value="Integrase_catalytic"/>
</dbReference>
<feature type="non-terminal residue" evidence="2">
    <location>
        <position position="1"/>
    </location>
</feature>
<dbReference type="EMBL" id="CACRXK020003068">
    <property type="protein sequence ID" value="CAB3997303.1"/>
    <property type="molecule type" value="Genomic_DNA"/>
</dbReference>
<sequence>ELLCPVACLKEYEKRTKMFRPSSSKEPNKLFLSLNKPHKPITSSTLSHWVKVCLLEAGIENNVFKAHSARGASTSAAARAGISLPEIIKLGDRTKDSTFKRFYYRP</sequence>
<dbReference type="PANTHER" id="PTHR35617:SF3">
    <property type="entry name" value="CORE-BINDING (CB) DOMAIN-CONTAINING PROTEIN"/>
    <property type="match status" value="1"/>
</dbReference>
<dbReference type="Gene3D" id="1.10.443.10">
    <property type="entry name" value="Intergrase catalytic core"/>
    <property type="match status" value="1"/>
</dbReference>
<dbReference type="GO" id="GO:0006310">
    <property type="term" value="P:DNA recombination"/>
    <property type="evidence" value="ECO:0007669"/>
    <property type="project" value="InterPro"/>
</dbReference>
<dbReference type="PANTHER" id="PTHR35617">
    <property type="entry name" value="PHAGE_INTEGRASE DOMAIN-CONTAINING PROTEIN"/>
    <property type="match status" value="1"/>
</dbReference>